<dbReference type="CDD" id="cd01948">
    <property type="entry name" value="EAL"/>
    <property type="match status" value="1"/>
</dbReference>
<gene>
    <name evidence="8" type="ORF">ACFFJH_19115</name>
</gene>
<dbReference type="SMART" id="SM00448">
    <property type="entry name" value="REC"/>
    <property type="match status" value="1"/>
</dbReference>
<evidence type="ECO:0000313" key="8">
    <source>
        <dbReference type="EMBL" id="MFC0351935.1"/>
    </source>
</evidence>
<dbReference type="Gene3D" id="3.30.70.270">
    <property type="match status" value="1"/>
</dbReference>
<dbReference type="SMART" id="SM00267">
    <property type="entry name" value="GGDEF"/>
    <property type="match status" value="1"/>
</dbReference>
<dbReference type="NCBIfam" id="TIGR00229">
    <property type="entry name" value="sensory_box"/>
    <property type="match status" value="1"/>
</dbReference>
<dbReference type="SUPFAM" id="SSF52172">
    <property type="entry name" value="CheY-like"/>
    <property type="match status" value="1"/>
</dbReference>
<dbReference type="InterPro" id="IPR001633">
    <property type="entry name" value="EAL_dom"/>
</dbReference>
<dbReference type="InterPro" id="IPR035965">
    <property type="entry name" value="PAS-like_dom_sf"/>
</dbReference>
<dbReference type="PROSITE" id="PS50883">
    <property type="entry name" value="EAL"/>
    <property type="match status" value="1"/>
</dbReference>
<dbReference type="PROSITE" id="PS50110">
    <property type="entry name" value="RESPONSE_REGULATORY"/>
    <property type="match status" value="1"/>
</dbReference>
<feature type="domain" description="Response regulatory" evidence="3">
    <location>
        <begin position="4"/>
        <end position="115"/>
    </location>
</feature>
<dbReference type="PROSITE" id="PS50887">
    <property type="entry name" value="GGDEF"/>
    <property type="match status" value="1"/>
</dbReference>
<dbReference type="InterPro" id="IPR035919">
    <property type="entry name" value="EAL_sf"/>
</dbReference>
<dbReference type="SMART" id="SM00052">
    <property type="entry name" value="EAL"/>
    <property type="match status" value="1"/>
</dbReference>
<evidence type="ECO:0000259" key="6">
    <source>
        <dbReference type="PROSITE" id="PS50883"/>
    </source>
</evidence>
<dbReference type="CDD" id="cd17534">
    <property type="entry name" value="REC_DC-like"/>
    <property type="match status" value="1"/>
</dbReference>
<accession>A0ABV6IJC7</accession>
<keyword evidence="9" id="KW-1185">Reference proteome</keyword>
<organism evidence="8 9">
    <name type="scientific">Undibacterium danionis</name>
    <dbReference type="NCBI Taxonomy" id="1812100"/>
    <lineage>
        <taxon>Bacteria</taxon>
        <taxon>Pseudomonadati</taxon>
        <taxon>Pseudomonadota</taxon>
        <taxon>Betaproteobacteria</taxon>
        <taxon>Burkholderiales</taxon>
        <taxon>Oxalobacteraceae</taxon>
        <taxon>Undibacterium</taxon>
    </lineage>
</organism>
<dbReference type="PANTHER" id="PTHR44757">
    <property type="entry name" value="DIGUANYLATE CYCLASE DGCP"/>
    <property type="match status" value="1"/>
</dbReference>
<dbReference type="Pfam" id="PF00990">
    <property type="entry name" value="GGDEF"/>
    <property type="match status" value="1"/>
</dbReference>
<dbReference type="Proteomes" id="UP001589844">
    <property type="component" value="Unassembled WGS sequence"/>
</dbReference>
<dbReference type="InterPro" id="IPR011006">
    <property type="entry name" value="CheY-like_superfamily"/>
</dbReference>
<dbReference type="SMART" id="SM00091">
    <property type="entry name" value="PAS"/>
    <property type="match status" value="1"/>
</dbReference>
<dbReference type="InterPro" id="IPR029787">
    <property type="entry name" value="Nucleotide_cyclase"/>
</dbReference>
<dbReference type="InterPro" id="IPR013767">
    <property type="entry name" value="PAS_fold"/>
</dbReference>
<dbReference type="InterPro" id="IPR000160">
    <property type="entry name" value="GGDEF_dom"/>
</dbReference>
<evidence type="ECO:0000259" key="4">
    <source>
        <dbReference type="PROSITE" id="PS50112"/>
    </source>
</evidence>
<evidence type="ECO:0000256" key="1">
    <source>
        <dbReference type="PROSITE-ProRule" id="PRU00169"/>
    </source>
</evidence>
<dbReference type="EMBL" id="JBHLXJ010000035">
    <property type="protein sequence ID" value="MFC0351935.1"/>
    <property type="molecule type" value="Genomic_DNA"/>
</dbReference>
<dbReference type="SUPFAM" id="SSF55785">
    <property type="entry name" value="PYP-like sensor domain (PAS domain)"/>
    <property type="match status" value="1"/>
</dbReference>
<evidence type="ECO:0000259" key="5">
    <source>
        <dbReference type="PROSITE" id="PS50113"/>
    </source>
</evidence>
<evidence type="ECO:0000259" key="7">
    <source>
        <dbReference type="PROSITE" id="PS50887"/>
    </source>
</evidence>
<dbReference type="InterPro" id="IPR052155">
    <property type="entry name" value="Biofilm_reg_signaling"/>
</dbReference>
<feature type="domain" description="PAC" evidence="5">
    <location>
        <begin position="233"/>
        <end position="285"/>
    </location>
</feature>
<evidence type="ECO:0000313" key="9">
    <source>
        <dbReference type="Proteomes" id="UP001589844"/>
    </source>
</evidence>
<proteinExistence type="predicted"/>
<reference evidence="8 9" key="1">
    <citation type="submission" date="2024-09" db="EMBL/GenBank/DDBJ databases">
        <authorList>
            <person name="Sun Q."/>
            <person name="Mori K."/>
        </authorList>
    </citation>
    <scope>NUCLEOTIDE SEQUENCE [LARGE SCALE GENOMIC DNA]</scope>
    <source>
        <strain evidence="8 9">CCM 8677</strain>
    </source>
</reference>
<protein>
    <submittedName>
        <fullName evidence="8">EAL domain-containing protein</fullName>
    </submittedName>
</protein>
<keyword evidence="1" id="KW-0597">Phosphoprotein</keyword>
<dbReference type="SUPFAM" id="SSF55073">
    <property type="entry name" value="Nucleotide cyclase"/>
    <property type="match status" value="1"/>
</dbReference>
<feature type="domain" description="PAS" evidence="4">
    <location>
        <begin position="155"/>
        <end position="228"/>
    </location>
</feature>
<dbReference type="NCBIfam" id="TIGR00254">
    <property type="entry name" value="GGDEF"/>
    <property type="match status" value="1"/>
</dbReference>
<comment type="caution">
    <text evidence="8">The sequence shown here is derived from an EMBL/GenBank/DDBJ whole genome shotgun (WGS) entry which is preliminary data.</text>
</comment>
<dbReference type="CDD" id="cd01949">
    <property type="entry name" value="GGDEF"/>
    <property type="match status" value="1"/>
</dbReference>
<dbReference type="Gene3D" id="3.30.450.20">
    <property type="entry name" value="PAS domain"/>
    <property type="match status" value="1"/>
</dbReference>
<dbReference type="InterPro" id="IPR043128">
    <property type="entry name" value="Rev_trsase/Diguanyl_cyclase"/>
</dbReference>
<dbReference type="InterPro" id="IPR001789">
    <property type="entry name" value="Sig_transdc_resp-reg_receiver"/>
</dbReference>
<sequence length="718" mass="79949">MPTKVLIVEDESIVALDLQRRLIRLGYDVPRVAATCEQTIKAIEETLPNIVLMDINIAGDVDGIDTAAQLDVPVIFLTAYSEESTLQRAKASKPYGYLVKPFSERELHATIQMALERYQVETRLKNSENLLAVAYAKMESAKRELELHAAELFKEKQRLEVTLNSIGDGVVTTDKFGNITYLNPVAEKKTGWTCAEALGMPAAMVLVLVDEERKLSTISPIESTLRSGQISGLAHQSALISRSGKVYSIEDSSAPMYDRNQEIVGAVLVFHDVSETKRLADEMTYQATHDALTDLVNRREFEKRLEKAAQSTLLQDQQHTLAYLDLDQFKIVNDTCGHNAGDELLRQITSLLRIALRANDTLARLGGDEFGVLLESCPPYIALQIAEKLRNIISDFHFSWDNKTFPVSVSIGLVHFGGEQAERQGVHEILRFADSACYTAKDLGRNRIHVYQIEDNAINKRHGELDWYTKICSALSENRLVLYTQKIAALHPDSSYTNNILHVEILLRLLSQEGKIIPPMAFIPAAERYGLMPEIDRWVIRNAFAYIANLSTPEDALFSINLSGGSLNDEKILAYIFEQLKYSGVRPECICFEITETAAIANLLNARAFILSLKEKGCLFALDDFGSGMSSFAYLKHLPVDFLKIDGCFVKDITTDTVDAAMVDAINQIGHVMGLKTIAEFAEDQAIVDLLTAMGVDYAQGYGIGHPEPLPLNKDEQH</sequence>
<dbReference type="RefSeq" id="WP_390214657.1">
    <property type="nucleotide sequence ID" value="NZ_JBHLXJ010000035.1"/>
</dbReference>
<dbReference type="Gene3D" id="3.40.50.2300">
    <property type="match status" value="1"/>
</dbReference>
<dbReference type="PROSITE" id="PS50113">
    <property type="entry name" value="PAC"/>
    <property type="match status" value="1"/>
</dbReference>
<dbReference type="PROSITE" id="PS50112">
    <property type="entry name" value="PAS"/>
    <property type="match status" value="1"/>
</dbReference>
<dbReference type="Pfam" id="PF00072">
    <property type="entry name" value="Response_reg"/>
    <property type="match status" value="1"/>
</dbReference>
<feature type="domain" description="EAL" evidence="6">
    <location>
        <begin position="464"/>
        <end position="718"/>
    </location>
</feature>
<dbReference type="Pfam" id="PF00989">
    <property type="entry name" value="PAS"/>
    <property type="match status" value="1"/>
</dbReference>
<dbReference type="Gene3D" id="3.20.20.450">
    <property type="entry name" value="EAL domain"/>
    <property type="match status" value="1"/>
</dbReference>
<keyword evidence="2" id="KW-0175">Coiled coil</keyword>
<evidence type="ECO:0000256" key="2">
    <source>
        <dbReference type="SAM" id="Coils"/>
    </source>
</evidence>
<feature type="domain" description="GGDEF" evidence="7">
    <location>
        <begin position="317"/>
        <end position="453"/>
    </location>
</feature>
<feature type="coiled-coil region" evidence="2">
    <location>
        <begin position="124"/>
        <end position="162"/>
    </location>
</feature>
<name>A0ABV6IJC7_9BURK</name>
<dbReference type="InterPro" id="IPR000014">
    <property type="entry name" value="PAS"/>
</dbReference>
<dbReference type="PANTHER" id="PTHR44757:SF4">
    <property type="entry name" value="DIGUANYLATE CYCLASE DGCE-RELATED"/>
    <property type="match status" value="1"/>
</dbReference>
<dbReference type="SUPFAM" id="SSF141868">
    <property type="entry name" value="EAL domain-like"/>
    <property type="match status" value="1"/>
</dbReference>
<feature type="modified residue" description="4-aspartylphosphate" evidence="1">
    <location>
        <position position="54"/>
    </location>
</feature>
<dbReference type="CDD" id="cd00130">
    <property type="entry name" value="PAS"/>
    <property type="match status" value="1"/>
</dbReference>
<dbReference type="Pfam" id="PF00563">
    <property type="entry name" value="EAL"/>
    <property type="match status" value="1"/>
</dbReference>
<dbReference type="InterPro" id="IPR000700">
    <property type="entry name" value="PAS-assoc_C"/>
</dbReference>
<evidence type="ECO:0000259" key="3">
    <source>
        <dbReference type="PROSITE" id="PS50110"/>
    </source>
</evidence>